<accession>A0ABR1TX35</accession>
<feature type="region of interest" description="Disordered" evidence="1">
    <location>
        <begin position="1"/>
        <end position="33"/>
    </location>
</feature>
<organism evidence="2 3">
    <name type="scientific">Apiospora rasikravindrae</name>
    <dbReference type="NCBI Taxonomy" id="990691"/>
    <lineage>
        <taxon>Eukaryota</taxon>
        <taxon>Fungi</taxon>
        <taxon>Dikarya</taxon>
        <taxon>Ascomycota</taxon>
        <taxon>Pezizomycotina</taxon>
        <taxon>Sordariomycetes</taxon>
        <taxon>Xylariomycetidae</taxon>
        <taxon>Amphisphaeriales</taxon>
        <taxon>Apiosporaceae</taxon>
        <taxon>Apiospora</taxon>
    </lineage>
</organism>
<evidence type="ECO:0000256" key="1">
    <source>
        <dbReference type="SAM" id="MobiDB-lite"/>
    </source>
</evidence>
<keyword evidence="3" id="KW-1185">Reference proteome</keyword>
<name>A0ABR1TX35_9PEZI</name>
<protein>
    <submittedName>
        <fullName evidence="2">Uncharacterized protein</fullName>
    </submittedName>
</protein>
<dbReference type="Proteomes" id="UP001444661">
    <property type="component" value="Unassembled WGS sequence"/>
</dbReference>
<gene>
    <name evidence="2" type="ORF">PG993_002596</name>
</gene>
<proteinExistence type="predicted"/>
<evidence type="ECO:0000313" key="3">
    <source>
        <dbReference type="Proteomes" id="UP001444661"/>
    </source>
</evidence>
<dbReference type="EMBL" id="JAQQWK010000002">
    <property type="protein sequence ID" value="KAK8051211.1"/>
    <property type="molecule type" value="Genomic_DNA"/>
</dbReference>
<sequence>MQLRRSVSQTFGSAHPALHTAVSPTATREDDEKRREIWRGLGLGVNDRRTSTSNNSNGVGENKLSLHTSSTSATTVDIQLRLQQQLQRLKQHTAAHNNQSSRRSQGAQRQQEQQQRLVNTAYQIPFFRDQSRLTLYYCSINSSRENNIPQSSVHQPAEGAFAWHYRVPQFGVRTIAEPSFIDPGWRQTIAGLLSSSLLYRPQKYTIITIVISNNKTTNSFPTAPTDHHFIWLGN</sequence>
<feature type="region of interest" description="Disordered" evidence="1">
    <location>
        <begin position="45"/>
        <end position="70"/>
    </location>
</feature>
<comment type="caution">
    <text evidence="2">The sequence shown here is derived from an EMBL/GenBank/DDBJ whole genome shotgun (WGS) entry which is preliminary data.</text>
</comment>
<reference evidence="2 3" key="1">
    <citation type="submission" date="2023-01" db="EMBL/GenBank/DDBJ databases">
        <title>Analysis of 21 Apiospora genomes using comparative genomics revels a genus with tremendous synthesis potential of carbohydrate active enzymes and secondary metabolites.</title>
        <authorList>
            <person name="Sorensen T."/>
        </authorList>
    </citation>
    <scope>NUCLEOTIDE SEQUENCE [LARGE SCALE GENOMIC DNA]</scope>
    <source>
        <strain evidence="2 3">CBS 33761</strain>
    </source>
</reference>
<feature type="region of interest" description="Disordered" evidence="1">
    <location>
        <begin position="87"/>
        <end position="114"/>
    </location>
</feature>
<feature type="compositionally biased region" description="Low complexity" evidence="1">
    <location>
        <begin position="99"/>
        <end position="114"/>
    </location>
</feature>
<feature type="compositionally biased region" description="Polar residues" evidence="1">
    <location>
        <begin position="1"/>
        <end position="12"/>
    </location>
</feature>
<evidence type="ECO:0000313" key="2">
    <source>
        <dbReference type="EMBL" id="KAK8051211.1"/>
    </source>
</evidence>